<dbReference type="UniPathway" id="UPA00204"/>
<reference evidence="14 15" key="1">
    <citation type="submission" date="2013-10" db="EMBL/GenBank/DDBJ databases">
        <title>Salinisphaera japonica YTM-1 Genome Sequencing.</title>
        <authorList>
            <person name="Lai Q."/>
            <person name="Li C."/>
            <person name="Shao Z."/>
        </authorList>
    </citation>
    <scope>NUCLEOTIDE SEQUENCE [LARGE SCALE GENOMIC DNA]</scope>
    <source>
        <strain evidence="14 15">YTM-1</strain>
    </source>
</reference>
<dbReference type="Proteomes" id="UP000285310">
    <property type="component" value="Unassembled WGS sequence"/>
</dbReference>
<dbReference type="PANTHER" id="PTHR43199:SF1">
    <property type="entry name" value="GLUTATHIONE HYDROLASE PROENZYME"/>
    <property type="match status" value="1"/>
</dbReference>
<evidence type="ECO:0000256" key="5">
    <source>
        <dbReference type="ARBA" id="ARBA00022801"/>
    </source>
</evidence>
<protein>
    <recommendedName>
        <fullName evidence="11">Glutathione hydrolase proenzyme</fullName>
        <ecNumber evidence="11">2.3.2.2</ecNumber>
        <ecNumber evidence="11">3.4.19.13</ecNumber>
    </recommendedName>
    <component>
        <recommendedName>
            <fullName evidence="11">Glutathione hydrolase large chain</fullName>
        </recommendedName>
    </component>
    <component>
        <recommendedName>
            <fullName evidence="11">Glutathione hydrolase small chain</fullName>
        </recommendedName>
    </component>
</protein>
<comment type="catalytic activity">
    <reaction evidence="2 11">
        <text>glutathione + H2O = L-cysteinylglycine + L-glutamate</text>
        <dbReference type="Rhea" id="RHEA:28807"/>
        <dbReference type="ChEBI" id="CHEBI:15377"/>
        <dbReference type="ChEBI" id="CHEBI:29985"/>
        <dbReference type="ChEBI" id="CHEBI:57925"/>
        <dbReference type="ChEBI" id="CHEBI:61694"/>
        <dbReference type="EC" id="3.4.19.13"/>
    </reaction>
</comment>
<dbReference type="InterPro" id="IPR000101">
    <property type="entry name" value="GGT_peptidase"/>
</dbReference>
<dbReference type="OrthoDB" id="5297205at2"/>
<dbReference type="PRINTS" id="PR01210">
    <property type="entry name" value="GGTRANSPTASE"/>
</dbReference>
<keyword evidence="7 11" id="KW-0012">Acyltransferase</keyword>
<dbReference type="InterPro" id="IPR043137">
    <property type="entry name" value="GGT_ssub_C"/>
</dbReference>
<evidence type="ECO:0000256" key="13">
    <source>
        <dbReference type="SAM" id="SignalP"/>
    </source>
</evidence>
<evidence type="ECO:0000256" key="3">
    <source>
        <dbReference type="ARBA" id="ARBA00009381"/>
    </source>
</evidence>
<keyword evidence="15" id="KW-1185">Reference proteome</keyword>
<feature type="binding site" evidence="10">
    <location>
        <begin position="479"/>
        <end position="480"/>
    </location>
    <ligand>
        <name>L-glutamate</name>
        <dbReference type="ChEBI" id="CHEBI:29985"/>
    </ligand>
</feature>
<dbReference type="NCBIfam" id="TIGR00066">
    <property type="entry name" value="g_glut_trans"/>
    <property type="match status" value="1"/>
</dbReference>
<dbReference type="RefSeq" id="WP_123658449.1">
    <property type="nucleotide sequence ID" value="NZ_AYKG01000028.1"/>
</dbReference>
<evidence type="ECO:0000256" key="6">
    <source>
        <dbReference type="ARBA" id="ARBA00023145"/>
    </source>
</evidence>
<evidence type="ECO:0000256" key="10">
    <source>
        <dbReference type="PIRSR" id="PIRSR600101-2"/>
    </source>
</evidence>
<dbReference type="InterPro" id="IPR029055">
    <property type="entry name" value="Ntn_hydrolases_N"/>
</dbReference>
<evidence type="ECO:0000256" key="7">
    <source>
        <dbReference type="ARBA" id="ARBA00023315"/>
    </source>
</evidence>
<keyword evidence="5 11" id="KW-0378">Hydrolase</keyword>
<evidence type="ECO:0000256" key="11">
    <source>
        <dbReference type="RuleBase" id="RU368036"/>
    </source>
</evidence>
<feature type="binding site" evidence="10">
    <location>
        <begin position="426"/>
        <end position="428"/>
    </location>
    <ligand>
        <name>L-glutamate</name>
        <dbReference type="ChEBI" id="CHEBI:29985"/>
    </ligand>
</feature>
<evidence type="ECO:0000313" key="15">
    <source>
        <dbReference type="Proteomes" id="UP000285310"/>
    </source>
</evidence>
<feature type="binding site" evidence="10">
    <location>
        <position position="502"/>
    </location>
    <ligand>
        <name>L-glutamate</name>
        <dbReference type="ChEBI" id="CHEBI:29985"/>
    </ligand>
</feature>
<dbReference type="Pfam" id="PF01019">
    <property type="entry name" value="G_glu_transpept"/>
    <property type="match status" value="1"/>
</dbReference>
<dbReference type="GO" id="GO:0006751">
    <property type="term" value="P:glutathione catabolic process"/>
    <property type="evidence" value="ECO:0007669"/>
    <property type="project" value="UniProtKB-UniRule"/>
</dbReference>
<keyword evidence="6 11" id="KW-0865">Zymogen</keyword>
<comment type="catalytic activity">
    <reaction evidence="1 11">
        <text>an S-substituted glutathione + H2O = an S-substituted L-cysteinylglycine + L-glutamate</text>
        <dbReference type="Rhea" id="RHEA:59468"/>
        <dbReference type="ChEBI" id="CHEBI:15377"/>
        <dbReference type="ChEBI" id="CHEBI:29985"/>
        <dbReference type="ChEBI" id="CHEBI:90779"/>
        <dbReference type="ChEBI" id="CHEBI:143103"/>
        <dbReference type="EC" id="3.4.19.13"/>
    </reaction>
</comment>
<feature type="chain" id="PRO_5019068108" description="Glutathione hydrolase proenzyme" evidence="13">
    <location>
        <begin position="29"/>
        <end position="600"/>
    </location>
</feature>
<keyword evidence="11" id="KW-0317">Glutathione biosynthesis</keyword>
<dbReference type="Gene3D" id="3.60.20.40">
    <property type="match status" value="1"/>
</dbReference>
<dbReference type="EMBL" id="AYKG01000028">
    <property type="protein sequence ID" value="ROO27329.1"/>
    <property type="molecule type" value="Genomic_DNA"/>
</dbReference>
<comment type="caution">
    <text evidence="14">The sequence shown here is derived from an EMBL/GenBank/DDBJ whole genome shotgun (WGS) entry which is preliminary data.</text>
</comment>
<organism evidence="14 15">
    <name type="scientific">Salinisphaera japonica YTM-1</name>
    <dbReference type="NCBI Taxonomy" id="1209778"/>
    <lineage>
        <taxon>Bacteria</taxon>
        <taxon>Pseudomonadati</taxon>
        <taxon>Pseudomonadota</taxon>
        <taxon>Gammaproteobacteria</taxon>
        <taxon>Salinisphaerales</taxon>
        <taxon>Salinisphaeraceae</taxon>
        <taxon>Salinisphaera</taxon>
    </lineage>
</organism>
<dbReference type="InterPro" id="IPR051792">
    <property type="entry name" value="GGT_bact"/>
</dbReference>
<dbReference type="EC" id="3.4.19.13" evidence="11"/>
<keyword evidence="13" id="KW-0732">Signal</keyword>
<evidence type="ECO:0000256" key="8">
    <source>
        <dbReference type="ARBA" id="ARBA00047417"/>
    </source>
</evidence>
<feature type="active site" description="Nucleophile" evidence="9">
    <location>
        <position position="408"/>
    </location>
</feature>
<feature type="region of interest" description="Disordered" evidence="12">
    <location>
        <begin position="580"/>
        <end position="600"/>
    </location>
</feature>
<evidence type="ECO:0000256" key="4">
    <source>
        <dbReference type="ARBA" id="ARBA00022679"/>
    </source>
</evidence>
<feature type="binding site" evidence="10">
    <location>
        <position position="450"/>
    </location>
    <ligand>
        <name>L-glutamate</name>
        <dbReference type="ChEBI" id="CHEBI:29985"/>
    </ligand>
</feature>
<dbReference type="FunCoup" id="A0A423PP03">
    <property type="interactions" value="286"/>
</dbReference>
<dbReference type="InParanoid" id="A0A423PP03"/>
<dbReference type="GO" id="GO:0036374">
    <property type="term" value="F:glutathione hydrolase activity"/>
    <property type="evidence" value="ECO:0007669"/>
    <property type="project" value="UniProtKB-UniRule"/>
</dbReference>
<evidence type="ECO:0000313" key="14">
    <source>
        <dbReference type="EMBL" id="ROO27329.1"/>
    </source>
</evidence>
<comment type="PTM">
    <text evidence="11">Cleaved by autocatalysis into a large and a small subunit.</text>
</comment>
<evidence type="ECO:0000256" key="9">
    <source>
        <dbReference type="PIRSR" id="PIRSR600101-1"/>
    </source>
</evidence>
<comment type="pathway">
    <text evidence="11">Sulfur metabolism; glutathione metabolism.</text>
</comment>
<comment type="subunit">
    <text evidence="11">This enzyme consists of two polypeptide chains, which are synthesized in precursor form from a single polypeptide.</text>
</comment>
<dbReference type="EC" id="2.3.2.2" evidence="11"/>
<dbReference type="GO" id="GO:0103068">
    <property type="term" value="F:leukotriene C4 gamma-glutamyl transferase activity"/>
    <property type="evidence" value="ECO:0007669"/>
    <property type="project" value="UniProtKB-EC"/>
</dbReference>
<evidence type="ECO:0000256" key="1">
    <source>
        <dbReference type="ARBA" id="ARBA00001049"/>
    </source>
</evidence>
<evidence type="ECO:0000256" key="2">
    <source>
        <dbReference type="ARBA" id="ARBA00001089"/>
    </source>
</evidence>
<sequence length="600" mass="63495">MPPRLFRNALSLSLAVPLWAGLATGAVAKDNTAEIDSRALDSTAASTTRQALADDVPVVADNAMVVTAQHLATRVGLGVLKDGGNAVDAAVAVGYALAVVHPCCGNIGGGGFMVVHLAKTKEAPAKDLFLDFREKAPAAATPTLFQNEDGEVVDGLSTDSYRAVGVPGTVMGLETARKRLGTMSRKRLMTPAIHLAENGYTLQTGDINILKTRTQDFADQSNVADIFLQDGAPYAAGDTLKQPELATSLKAIARKGTDAFYKGHIADELVAASHAHDGILTRADLANYTAEWRAPIRCDYDGKTVVSAPPPSSGGTAICEILGIVDPLPLADWGYASARTSHYLIEAERRTFADRNTYLGDPDFVDNPVDALLADTHLDKRRASIDAEAATPSSDIQASLGPDEGTHTTHYSIVDSAGNAVGVTYTINYLFGNGKIAGDTGFFLNNEMNDFTAKPGVPNAFGLVQGKANQVEGGKRPLSSMSPSMLLDDDGDVFMVTGSPGGSTIISTTLESMINVLDFDMNIQQAVNAPRLHNQWLPDVTRVETGYLTPDTRKALEAMGHSFKESDSWGADEAVLVDPATGKRHGANDRRRPAGLAEGF</sequence>
<gene>
    <name evidence="14" type="ORF">SAJA_09770</name>
</gene>
<dbReference type="SUPFAM" id="SSF56235">
    <property type="entry name" value="N-terminal nucleophile aminohydrolases (Ntn hydrolases)"/>
    <property type="match status" value="1"/>
</dbReference>
<evidence type="ECO:0000256" key="12">
    <source>
        <dbReference type="SAM" id="MobiDB-lite"/>
    </source>
</evidence>
<dbReference type="GO" id="GO:0006750">
    <property type="term" value="P:glutathione biosynthetic process"/>
    <property type="evidence" value="ECO:0007669"/>
    <property type="project" value="UniProtKB-KW"/>
</dbReference>
<name>A0A423PP03_9GAMM</name>
<comment type="catalytic activity">
    <reaction evidence="8 11">
        <text>an N-terminal (5-L-glutamyl)-[peptide] + an alpha-amino acid = 5-L-glutamyl amino acid + an N-terminal L-alpha-aminoacyl-[peptide]</text>
        <dbReference type="Rhea" id="RHEA:23904"/>
        <dbReference type="Rhea" id="RHEA-COMP:9780"/>
        <dbReference type="Rhea" id="RHEA-COMP:9795"/>
        <dbReference type="ChEBI" id="CHEBI:77644"/>
        <dbReference type="ChEBI" id="CHEBI:78597"/>
        <dbReference type="ChEBI" id="CHEBI:78599"/>
        <dbReference type="ChEBI" id="CHEBI:78608"/>
        <dbReference type="EC" id="2.3.2.2"/>
    </reaction>
</comment>
<comment type="similarity">
    <text evidence="3 11">Belongs to the gamma-glutamyltransferase family.</text>
</comment>
<feature type="signal peptide" evidence="13">
    <location>
        <begin position="1"/>
        <end position="28"/>
    </location>
</feature>
<accession>A0A423PP03</accession>
<dbReference type="InterPro" id="IPR043138">
    <property type="entry name" value="GGT_lsub"/>
</dbReference>
<dbReference type="PANTHER" id="PTHR43199">
    <property type="entry name" value="GLUTATHIONE HYDROLASE"/>
    <property type="match status" value="1"/>
</dbReference>
<dbReference type="Gene3D" id="1.10.246.130">
    <property type="match status" value="1"/>
</dbReference>
<feature type="binding site" evidence="10">
    <location>
        <position position="133"/>
    </location>
    <ligand>
        <name>L-glutamate</name>
        <dbReference type="ChEBI" id="CHEBI:29985"/>
    </ligand>
</feature>
<keyword evidence="4 11" id="KW-0808">Transferase</keyword>
<proteinExistence type="inferred from homology"/>
<dbReference type="AlphaFoldDB" id="A0A423PP03"/>